<name>L1IF98_GUITC</name>
<evidence type="ECO:0000313" key="3">
    <source>
        <dbReference type="EnsemblProtists" id="EKX34898"/>
    </source>
</evidence>
<dbReference type="EnsemblProtists" id="EKX34898">
    <property type="protein sequence ID" value="EKX34898"/>
    <property type="gene ID" value="GUITHDRAFT_118941"/>
</dbReference>
<dbReference type="AlphaFoldDB" id="L1IF98"/>
<dbReference type="PaxDb" id="55529-EKX34898"/>
<reference evidence="4" key="2">
    <citation type="submission" date="2012-11" db="EMBL/GenBank/DDBJ databases">
        <authorList>
            <person name="Kuo A."/>
            <person name="Curtis B.A."/>
            <person name="Tanifuji G."/>
            <person name="Burki F."/>
            <person name="Gruber A."/>
            <person name="Irimia M."/>
            <person name="Maruyama S."/>
            <person name="Arias M.C."/>
            <person name="Ball S.G."/>
            <person name="Gile G.H."/>
            <person name="Hirakawa Y."/>
            <person name="Hopkins J.F."/>
            <person name="Rensing S.A."/>
            <person name="Schmutz J."/>
            <person name="Symeonidi A."/>
            <person name="Elias M."/>
            <person name="Eveleigh R.J."/>
            <person name="Herman E.K."/>
            <person name="Klute M.J."/>
            <person name="Nakayama T."/>
            <person name="Obornik M."/>
            <person name="Reyes-Prieto A."/>
            <person name="Armbrust E.V."/>
            <person name="Aves S.J."/>
            <person name="Beiko R.G."/>
            <person name="Coutinho P."/>
            <person name="Dacks J.B."/>
            <person name="Durnford D.G."/>
            <person name="Fast N.M."/>
            <person name="Green B.R."/>
            <person name="Grisdale C."/>
            <person name="Hempe F."/>
            <person name="Henrissat B."/>
            <person name="Hoppner M.P."/>
            <person name="Ishida K.-I."/>
            <person name="Kim E."/>
            <person name="Koreny L."/>
            <person name="Kroth P.G."/>
            <person name="Liu Y."/>
            <person name="Malik S.-B."/>
            <person name="Maier U.G."/>
            <person name="McRose D."/>
            <person name="Mock T."/>
            <person name="Neilson J.A."/>
            <person name="Onodera N.T."/>
            <person name="Poole A.M."/>
            <person name="Pritham E.J."/>
            <person name="Richards T.A."/>
            <person name="Rocap G."/>
            <person name="Roy S.W."/>
            <person name="Sarai C."/>
            <person name="Schaack S."/>
            <person name="Shirato S."/>
            <person name="Slamovits C.H."/>
            <person name="Spencer D.F."/>
            <person name="Suzuki S."/>
            <person name="Worden A.Z."/>
            <person name="Zauner S."/>
            <person name="Barry K."/>
            <person name="Bell C."/>
            <person name="Bharti A.K."/>
            <person name="Crow J.A."/>
            <person name="Grimwood J."/>
            <person name="Kramer R."/>
            <person name="Lindquist E."/>
            <person name="Lucas S."/>
            <person name="Salamov A."/>
            <person name="McFadden G.I."/>
            <person name="Lane C.E."/>
            <person name="Keeling P.J."/>
            <person name="Gray M.W."/>
            <person name="Grigoriev I.V."/>
            <person name="Archibald J.M."/>
        </authorList>
    </citation>
    <scope>NUCLEOTIDE SEQUENCE</scope>
    <source>
        <strain evidence="4">CCMP2712</strain>
    </source>
</reference>
<dbReference type="HOGENOM" id="CLU_757477_0_0_1"/>
<sequence>MIGFPSGPAKAQRKNATLVEMQKAMKELSLQDSAAAQEEEQEEKKKQPSKVSINDVELVVKRLAVRMFLYTIYSKILCADMTPDKLGVHHEVLMDTIGRDEFKNLTTEQRTQANDLQDQLETMFDAEDKCFPFFPVPFVKIIMKKLTDECVYIKEEDIQSAFLNESLAFSEDLLRSKENIISRCTVEHPVIPDATPFQIASMKKFKLIQFPSDYKPRDHYFIVPVKDRGNLKIKICNKPFLAKSMESINSVVQNIVSIRNLKDNVERYKKLSELYTKVAGHFFNTYALEEEDVHVTRRIVKYKYAQNNDGRMICELVVPYNNDYVVMISRHVATGPCVNFTHNFNIYEDGPVPTDGIFYIMDNIVS</sequence>
<dbReference type="KEGG" id="gtt:GUITHDRAFT_118941"/>
<accession>L1IF98</accession>
<dbReference type="RefSeq" id="XP_005821878.1">
    <property type="nucleotide sequence ID" value="XM_005821821.1"/>
</dbReference>
<feature type="region of interest" description="Disordered" evidence="1">
    <location>
        <begin position="29"/>
        <end position="48"/>
    </location>
</feature>
<evidence type="ECO:0000313" key="4">
    <source>
        <dbReference type="Proteomes" id="UP000011087"/>
    </source>
</evidence>
<protein>
    <submittedName>
        <fullName evidence="2 3">Uncharacterized protein</fullName>
    </submittedName>
</protein>
<proteinExistence type="predicted"/>
<keyword evidence="4" id="KW-1185">Reference proteome</keyword>
<organism evidence="2">
    <name type="scientific">Guillardia theta (strain CCMP2712)</name>
    <name type="common">Cryptophyte</name>
    <dbReference type="NCBI Taxonomy" id="905079"/>
    <lineage>
        <taxon>Eukaryota</taxon>
        <taxon>Cryptophyceae</taxon>
        <taxon>Pyrenomonadales</taxon>
        <taxon>Geminigeraceae</taxon>
        <taxon>Guillardia</taxon>
    </lineage>
</organism>
<gene>
    <name evidence="2" type="ORF">GUITHDRAFT_118941</name>
</gene>
<dbReference type="Proteomes" id="UP000011087">
    <property type="component" value="Unassembled WGS sequence"/>
</dbReference>
<evidence type="ECO:0000313" key="2">
    <source>
        <dbReference type="EMBL" id="EKX34898.1"/>
    </source>
</evidence>
<reference evidence="3" key="3">
    <citation type="submission" date="2015-06" db="UniProtKB">
        <authorList>
            <consortium name="EnsemblProtists"/>
        </authorList>
    </citation>
    <scope>IDENTIFICATION</scope>
</reference>
<dbReference type="GeneID" id="17291604"/>
<dbReference type="EMBL" id="JH993101">
    <property type="protein sequence ID" value="EKX34898.1"/>
    <property type="molecule type" value="Genomic_DNA"/>
</dbReference>
<evidence type="ECO:0000256" key="1">
    <source>
        <dbReference type="SAM" id="MobiDB-lite"/>
    </source>
</evidence>
<reference evidence="2 4" key="1">
    <citation type="journal article" date="2012" name="Nature">
        <title>Algal genomes reveal evolutionary mosaicism and the fate of nucleomorphs.</title>
        <authorList>
            <consortium name="DOE Joint Genome Institute"/>
            <person name="Curtis B.A."/>
            <person name="Tanifuji G."/>
            <person name="Burki F."/>
            <person name="Gruber A."/>
            <person name="Irimia M."/>
            <person name="Maruyama S."/>
            <person name="Arias M.C."/>
            <person name="Ball S.G."/>
            <person name="Gile G.H."/>
            <person name="Hirakawa Y."/>
            <person name="Hopkins J.F."/>
            <person name="Kuo A."/>
            <person name="Rensing S.A."/>
            <person name="Schmutz J."/>
            <person name="Symeonidi A."/>
            <person name="Elias M."/>
            <person name="Eveleigh R.J."/>
            <person name="Herman E.K."/>
            <person name="Klute M.J."/>
            <person name="Nakayama T."/>
            <person name="Obornik M."/>
            <person name="Reyes-Prieto A."/>
            <person name="Armbrust E.V."/>
            <person name="Aves S.J."/>
            <person name="Beiko R.G."/>
            <person name="Coutinho P."/>
            <person name="Dacks J.B."/>
            <person name="Durnford D.G."/>
            <person name="Fast N.M."/>
            <person name="Green B.R."/>
            <person name="Grisdale C.J."/>
            <person name="Hempel F."/>
            <person name="Henrissat B."/>
            <person name="Hoppner M.P."/>
            <person name="Ishida K."/>
            <person name="Kim E."/>
            <person name="Koreny L."/>
            <person name="Kroth P.G."/>
            <person name="Liu Y."/>
            <person name="Malik S.B."/>
            <person name="Maier U.G."/>
            <person name="McRose D."/>
            <person name="Mock T."/>
            <person name="Neilson J.A."/>
            <person name="Onodera N.T."/>
            <person name="Poole A.M."/>
            <person name="Pritham E.J."/>
            <person name="Richards T.A."/>
            <person name="Rocap G."/>
            <person name="Roy S.W."/>
            <person name="Sarai C."/>
            <person name="Schaack S."/>
            <person name="Shirato S."/>
            <person name="Slamovits C.H."/>
            <person name="Spencer D.F."/>
            <person name="Suzuki S."/>
            <person name="Worden A.Z."/>
            <person name="Zauner S."/>
            <person name="Barry K."/>
            <person name="Bell C."/>
            <person name="Bharti A.K."/>
            <person name="Crow J.A."/>
            <person name="Grimwood J."/>
            <person name="Kramer R."/>
            <person name="Lindquist E."/>
            <person name="Lucas S."/>
            <person name="Salamov A."/>
            <person name="McFadden G.I."/>
            <person name="Lane C.E."/>
            <person name="Keeling P.J."/>
            <person name="Gray M.W."/>
            <person name="Grigoriev I.V."/>
            <person name="Archibald J.M."/>
        </authorList>
    </citation>
    <scope>NUCLEOTIDE SEQUENCE</scope>
    <source>
        <strain evidence="2 4">CCMP2712</strain>
    </source>
</reference>